<dbReference type="NCBIfam" id="TIGR00357">
    <property type="entry name" value="peptide-methionine (R)-S-oxide reductase MsrB"/>
    <property type="match status" value="1"/>
</dbReference>
<name>A0ABM1MGZ2_NICVS</name>
<dbReference type="SUPFAM" id="SSF51316">
    <property type="entry name" value="Mss4-like"/>
    <property type="match status" value="1"/>
</dbReference>
<accession>A0ABM1MGZ2</accession>
<dbReference type="InterPro" id="IPR011057">
    <property type="entry name" value="Mss4-like_sf"/>
</dbReference>
<comment type="catalytic activity">
    <reaction evidence="4 5">
        <text>L-methionyl-[protein] + [thioredoxin]-disulfide + H2O = L-methionyl-(R)-S-oxide-[protein] + [thioredoxin]-dithiol</text>
        <dbReference type="Rhea" id="RHEA:24164"/>
        <dbReference type="Rhea" id="RHEA-COMP:10698"/>
        <dbReference type="Rhea" id="RHEA-COMP:10700"/>
        <dbReference type="Rhea" id="RHEA-COMP:12313"/>
        <dbReference type="Rhea" id="RHEA-COMP:12314"/>
        <dbReference type="ChEBI" id="CHEBI:15377"/>
        <dbReference type="ChEBI" id="CHEBI:16044"/>
        <dbReference type="ChEBI" id="CHEBI:29950"/>
        <dbReference type="ChEBI" id="CHEBI:45764"/>
        <dbReference type="ChEBI" id="CHEBI:50058"/>
        <dbReference type="EC" id="1.8.4.12"/>
    </reaction>
</comment>
<dbReference type="Gene3D" id="2.170.150.20">
    <property type="entry name" value="Peptide methionine sulfoxide reductase"/>
    <property type="match status" value="1"/>
</dbReference>
<evidence type="ECO:0000313" key="8">
    <source>
        <dbReference type="RefSeq" id="XP_017773842.1"/>
    </source>
</evidence>
<dbReference type="GeneID" id="108560694"/>
<sequence length="209" mass="22848">MFGRVCSSLVSCRPVLRVLQGGSRHLRHCNAAATTSLPSVCFISRSAASDFTSRCFASTSRMADKEELRKRLTPLQYTVTQEKGTERPFTGCFNKTYDKGTYVCICCEQPLFSSDTKYDSGCGWPAFNEVLDKGKIKLTPDTSGVGANLLLLITQPGRIRTEVTCSKCDAHLGHVFDDGPPPKRKRFCINSASMNFIPAAGDEGDANKS</sequence>
<keyword evidence="3 5" id="KW-0560">Oxidoreductase</keyword>
<reference evidence="8" key="1">
    <citation type="submission" date="2025-08" db="UniProtKB">
        <authorList>
            <consortium name="RefSeq"/>
        </authorList>
    </citation>
    <scope>IDENTIFICATION</scope>
    <source>
        <tissue evidence="8">Whole Larva</tissue>
    </source>
</reference>
<dbReference type="InterPro" id="IPR002579">
    <property type="entry name" value="Met_Sox_Rdtase_MsrB_dom"/>
</dbReference>
<evidence type="ECO:0000256" key="5">
    <source>
        <dbReference type="RuleBase" id="RU365044"/>
    </source>
</evidence>
<evidence type="ECO:0000256" key="3">
    <source>
        <dbReference type="ARBA" id="ARBA00023002"/>
    </source>
</evidence>
<evidence type="ECO:0000256" key="1">
    <source>
        <dbReference type="ARBA" id="ARBA00007174"/>
    </source>
</evidence>
<keyword evidence="7" id="KW-1185">Reference proteome</keyword>
<dbReference type="EC" id="1.8.4.12" evidence="2 5"/>
<comment type="similarity">
    <text evidence="1 5">Belongs to the MsrB Met sulfoxide reductase family.</text>
</comment>
<keyword evidence="5" id="KW-0479">Metal-binding</keyword>
<evidence type="ECO:0000256" key="2">
    <source>
        <dbReference type="ARBA" id="ARBA00012499"/>
    </source>
</evidence>
<dbReference type="PANTHER" id="PTHR10173">
    <property type="entry name" value="METHIONINE SULFOXIDE REDUCTASE"/>
    <property type="match status" value="1"/>
</dbReference>
<dbReference type="RefSeq" id="XP_017773842.1">
    <property type="nucleotide sequence ID" value="XM_017918353.1"/>
</dbReference>
<dbReference type="PANTHER" id="PTHR10173:SF52">
    <property type="entry name" value="METHIONINE-R-SULFOXIDE REDUCTASE B1"/>
    <property type="match status" value="1"/>
</dbReference>
<gene>
    <name evidence="8" type="primary">LOC108560694</name>
</gene>
<feature type="domain" description="MsrB" evidence="6">
    <location>
        <begin position="65"/>
        <end position="199"/>
    </location>
</feature>
<dbReference type="Pfam" id="PF01641">
    <property type="entry name" value="SelR"/>
    <property type="match status" value="1"/>
</dbReference>
<comment type="cofactor">
    <cofactor evidence="5">
        <name>Zn(2+)</name>
        <dbReference type="ChEBI" id="CHEBI:29105"/>
    </cofactor>
    <text evidence="5">Binds 1 zinc ion per subunit.</text>
</comment>
<dbReference type="InterPro" id="IPR028427">
    <property type="entry name" value="Met_Sox_Rdtase_MsrB"/>
</dbReference>
<dbReference type="Proteomes" id="UP000695000">
    <property type="component" value="Unplaced"/>
</dbReference>
<dbReference type="PROSITE" id="PS51790">
    <property type="entry name" value="MSRB"/>
    <property type="match status" value="1"/>
</dbReference>
<evidence type="ECO:0000313" key="7">
    <source>
        <dbReference type="Proteomes" id="UP000695000"/>
    </source>
</evidence>
<keyword evidence="5" id="KW-0862">Zinc</keyword>
<evidence type="ECO:0000256" key="4">
    <source>
        <dbReference type="ARBA" id="ARBA00048488"/>
    </source>
</evidence>
<evidence type="ECO:0000259" key="6">
    <source>
        <dbReference type="PROSITE" id="PS51790"/>
    </source>
</evidence>
<comment type="function">
    <text evidence="5">Methionine-sulfoxide reductase that specifically reduces methionine (R)-sulfoxide back to methionine. While in many cases methionine oxidation is the result of random oxidation following oxidative stress, methionine oxidation is also a post-translational modification that takes place on specific residues.</text>
</comment>
<protein>
    <recommendedName>
        <fullName evidence="2 5">Peptide-methionine (R)-S-oxide reductase</fullName>
        <ecNumber evidence="2 5">1.8.4.12</ecNumber>
    </recommendedName>
</protein>
<organism evidence="7 8">
    <name type="scientific">Nicrophorus vespilloides</name>
    <name type="common">Boreal carrion beetle</name>
    <dbReference type="NCBI Taxonomy" id="110193"/>
    <lineage>
        <taxon>Eukaryota</taxon>
        <taxon>Metazoa</taxon>
        <taxon>Ecdysozoa</taxon>
        <taxon>Arthropoda</taxon>
        <taxon>Hexapoda</taxon>
        <taxon>Insecta</taxon>
        <taxon>Pterygota</taxon>
        <taxon>Neoptera</taxon>
        <taxon>Endopterygota</taxon>
        <taxon>Coleoptera</taxon>
        <taxon>Polyphaga</taxon>
        <taxon>Staphyliniformia</taxon>
        <taxon>Silphidae</taxon>
        <taxon>Nicrophorinae</taxon>
        <taxon>Nicrophorus</taxon>
    </lineage>
</organism>
<proteinExistence type="inferred from homology"/>